<evidence type="ECO:0000256" key="2">
    <source>
        <dbReference type="ARBA" id="ARBA00010789"/>
    </source>
</evidence>
<keyword evidence="12" id="KW-0436">Ligase</keyword>
<dbReference type="GO" id="GO:0016874">
    <property type="term" value="F:ligase activity"/>
    <property type="evidence" value="ECO:0007669"/>
    <property type="project" value="UniProtKB-KW"/>
</dbReference>
<evidence type="ECO:0000256" key="6">
    <source>
        <dbReference type="ARBA" id="ARBA00030452"/>
    </source>
</evidence>
<dbReference type="OrthoDB" id="10258297at2759"/>
<feature type="domain" description="E3 UFM1-protein ligase 1-like N-terminal" evidence="8">
    <location>
        <begin position="6"/>
        <end position="279"/>
    </location>
</feature>
<accession>A0A1W4WYX7</accession>
<dbReference type="InterPro" id="IPR018611">
    <property type="entry name" value="Ufl1"/>
</dbReference>
<keyword evidence="5" id="KW-0833">Ubl conjugation pathway</keyword>
<gene>
    <name evidence="12" type="primary">LOC108739576</name>
</gene>
<dbReference type="Pfam" id="PF23659">
    <property type="entry name" value="UFL1"/>
    <property type="match status" value="1"/>
</dbReference>
<dbReference type="AlphaFoldDB" id="A0A1W4WYX7"/>
<dbReference type="RefSeq" id="XP_018329049.1">
    <property type="nucleotide sequence ID" value="XM_018473547.1"/>
</dbReference>
<dbReference type="GO" id="GO:0061666">
    <property type="term" value="F:UFM1 ligase activity"/>
    <property type="evidence" value="ECO:0007669"/>
    <property type="project" value="InterPro"/>
</dbReference>
<comment type="function">
    <text evidence="1">E3 UFM1-protein ligase that mediates ufmylation of target proteins.</text>
</comment>
<dbReference type="GO" id="GO:0034976">
    <property type="term" value="P:response to endoplasmic reticulum stress"/>
    <property type="evidence" value="ECO:0007669"/>
    <property type="project" value="TreeGrafter"/>
</dbReference>
<evidence type="ECO:0000259" key="9">
    <source>
        <dbReference type="Pfam" id="PF23659"/>
    </source>
</evidence>
<dbReference type="InParanoid" id="A0A1W4WYX7"/>
<feature type="domain" description="E3 UFM1-protein ligase 1-like" evidence="9">
    <location>
        <begin position="527"/>
        <end position="644"/>
    </location>
</feature>
<evidence type="ECO:0000259" key="10">
    <source>
        <dbReference type="Pfam" id="PF25041"/>
    </source>
</evidence>
<dbReference type="FunCoup" id="A0A1W4WYX7">
    <property type="interactions" value="2454"/>
</dbReference>
<name>A0A1W4WYX7_AGRPL</name>
<dbReference type="GO" id="GO:0032434">
    <property type="term" value="P:regulation of proteasomal ubiquitin-dependent protein catabolic process"/>
    <property type="evidence" value="ECO:0007669"/>
    <property type="project" value="TreeGrafter"/>
</dbReference>
<proteinExistence type="inferred from homology"/>
<dbReference type="GO" id="GO:0005789">
    <property type="term" value="C:endoplasmic reticulum membrane"/>
    <property type="evidence" value="ECO:0007669"/>
    <property type="project" value="TreeGrafter"/>
</dbReference>
<evidence type="ECO:0000256" key="3">
    <source>
        <dbReference type="ARBA" id="ARBA00014160"/>
    </source>
</evidence>
<dbReference type="InterPro" id="IPR056580">
    <property type="entry name" value="Ufl1_dom"/>
</dbReference>
<evidence type="ECO:0000256" key="5">
    <source>
        <dbReference type="ARBA" id="ARBA00022786"/>
    </source>
</evidence>
<dbReference type="InterPro" id="IPR056761">
    <property type="entry name" value="Ufl1-like_C"/>
</dbReference>
<sequence>MADWEEIKRLAADFQKVQLSTSSQRLSERNCIEIVSWLIRSKKIDLIFTTDGKEYLTSSQLIQDIKSELYVNGGRVNLVELAKSIGVDLSHITAYVPDVIKSQRNVHSVLGQLIDGSYILKIAGEINEKLQQLGQINVSDLTIQYDLPSDFLQSQVLGKHLGKIIHGKQDKNDPKVYFTESFIARSVAKIRGALNGLTQPTSVSAILNQIDIHEKLFFTLFEQSCPMGFLTNKLPGAQYIPNIYSKSQNEWVSNFYKQNGYLEYDALTRLGISDYKTYLKNKISHEEVIYLKTCVVSKNILERIEADIDECISSKSYLDIQNNLPSVFSEKDIEMILDSVLTSHKQKQVLVMDEFIVSKAFVDSLIELCQKLLKEKAKHFVDSEKYIAYKTDILLSASKQQKAKFEVEDIKADSKREERRKKASGGKSGGGTQGRETKTKSTKKFSRSSKLSYDSDEPEDKKKPEIVNYNEIQKIVQRRLEEEGLENLIDPLVSYMLPIVNEKAYEIAENIYTALVADRNVHKRKSHNEVQEKINVLVNDIRLFEKGLKLFPTDAQNNLTKYLLKSHCTEVINEVLAYVAAEHNLNMLNVSTHEQRVKFVSELPSDYKSSLTNLLKTVTGQSVEDFLNNLDEVLGSCSMILKKVDKKKDRILVLNHKHALEEALETCEDPAEVLLLAVQLIFVGASQNMLHASGRHVSAVLQFLKQHLTPEQSKELSAYCDLVTLVLNKSSETETVLEQLRNKMTTIKAIALGYKKTSEK</sequence>
<feature type="domain" description="E3 UFM1-protein ligase-like C-terminal" evidence="10">
    <location>
        <begin position="650"/>
        <end position="748"/>
    </location>
</feature>
<dbReference type="InterPro" id="IPR056579">
    <property type="entry name" value="Ufl1_N"/>
</dbReference>
<dbReference type="PANTHER" id="PTHR31057">
    <property type="entry name" value="E3 UFM1-PROTEIN LIGASE 1"/>
    <property type="match status" value="1"/>
</dbReference>
<keyword evidence="4" id="KW-0808">Transferase</keyword>
<organism evidence="11 12">
    <name type="scientific">Agrilus planipennis</name>
    <name type="common">Emerald ash borer</name>
    <name type="synonym">Agrilus marcopoli</name>
    <dbReference type="NCBI Taxonomy" id="224129"/>
    <lineage>
        <taxon>Eukaryota</taxon>
        <taxon>Metazoa</taxon>
        <taxon>Ecdysozoa</taxon>
        <taxon>Arthropoda</taxon>
        <taxon>Hexapoda</taxon>
        <taxon>Insecta</taxon>
        <taxon>Pterygota</taxon>
        <taxon>Neoptera</taxon>
        <taxon>Endopterygota</taxon>
        <taxon>Coleoptera</taxon>
        <taxon>Polyphaga</taxon>
        <taxon>Elateriformia</taxon>
        <taxon>Buprestoidea</taxon>
        <taxon>Buprestidae</taxon>
        <taxon>Agrilinae</taxon>
        <taxon>Agrilus</taxon>
    </lineage>
</organism>
<evidence type="ECO:0000313" key="12">
    <source>
        <dbReference type="RefSeq" id="XP_018329049.1"/>
    </source>
</evidence>
<dbReference type="Pfam" id="PF25870">
    <property type="entry name" value="WHD_UFL1_5th"/>
    <property type="match status" value="1"/>
</dbReference>
<evidence type="ECO:0000259" key="8">
    <source>
        <dbReference type="Pfam" id="PF09743"/>
    </source>
</evidence>
<comment type="similarity">
    <text evidence="2">Belongs to the UFL1 family.</text>
</comment>
<dbReference type="GO" id="GO:1990592">
    <property type="term" value="P:protein K69-linked ufmylation"/>
    <property type="evidence" value="ECO:0007669"/>
    <property type="project" value="TreeGrafter"/>
</dbReference>
<evidence type="ECO:0000256" key="1">
    <source>
        <dbReference type="ARBA" id="ARBA00003950"/>
    </source>
</evidence>
<dbReference type="KEGG" id="apln:108739576"/>
<evidence type="ECO:0000256" key="4">
    <source>
        <dbReference type="ARBA" id="ARBA00022679"/>
    </source>
</evidence>
<evidence type="ECO:0000313" key="11">
    <source>
        <dbReference type="Proteomes" id="UP000192223"/>
    </source>
</evidence>
<protein>
    <recommendedName>
        <fullName evidence="3">E3 UFM1-protein ligase 1 homolog</fullName>
    </recommendedName>
    <alternativeName>
        <fullName evidence="6">E3 UFM1-protein transferase 1 homolog</fullName>
    </alternativeName>
</protein>
<dbReference type="GeneID" id="108739576"/>
<feature type="region of interest" description="Disordered" evidence="7">
    <location>
        <begin position="409"/>
        <end position="464"/>
    </location>
</feature>
<reference evidence="12" key="1">
    <citation type="submission" date="2025-08" db="UniProtKB">
        <authorList>
            <consortium name="RefSeq"/>
        </authorList>
    </citation>
    <scope>IDENTIFICATION</scope>
    <source>
        <tissue evidence="12">Entire body</tissue>
    </source>
</reference>
<dbReference type="CTD" id="23376"/>
<dbReference type="Proteomes" id="UP000192223">
    <property type="component" value="Unplaced"/>
</dbReference>
<dbReference type="STRING" id="224129.A0A1W4WYX7"/>
<dbReference type="Pfam" id="PF09743">
    <property type="entry name" value="E3_UFM1_ligase"/>
    <property type="match status" value="1"/>
</dbReference>
<dbReference type="PANTHER" id="PTHR31057:SF0">
    <property type="entry name" value="E3 UFM1-PROTEIN LIGASE 1"/>
    <property type="match status" value="1"/>
</dbReference>
<evidence type="ECO:0000256" key="7">
    <source>
        <dbReference type="SAM" id="MobiDB-lite"/>
    </source>
</evidence>
<keyword evidence="11" id="KW-1185">Reference proteome</keyword>
<dbReference type="Pfam" id="PF25041">
    <property type="entry name" value="UFL1_C"/>
    <property type="match status" value="1"/>
</dbReference>